<accession>A0A433RVL7</accession>
<evidence type="ECO:0000313" key="3">
    <source>
        <dbReference type="Proteomes" id="UP000288623"/>
    </source>
</evidence>
<dbReference type="AlphaFoldDB" id="A0A433RVL7"/>
<dbReference type="OrthoDB" id="9773308at2"/>
<feature type="domain" description="AraC effector-binding" evidence="1">
    <location>
        <begin position="1"/>
        <end position="136"/>
    </location>
</feature>
<evidence type="ECO:0000259" key="1">
    <source>
        <dbReference type="SMART" id="SM00871"/>
    </source>
</evidence>
<dbReference type="InterPro" id="IPR010499">
    <property type="entry name" value="AraC_E-bd"/>
</dbReference>
<dbReference type="RefSeq" id="WP_126990240.1">
    <property type="nucleotide sequence ID" value="NZ_JTFC01000026.1"/>
</dbReference>
<dbReference type="Proteomes" id="UP000288623">
    <property type="component" value="Unassembled WGS sequence"/>
</dbReference>
<proteinExistence type="predicted"/>
<dbReference type="EMBL" id="JTFC01000026">
    <property type="protein sequence ID" value="RUS57337.1"/>
    <property type="molecule type" value="Genomic_DNA"/>
</dbReference>
<reference evidence="2 3" key="1">
    <citation type="submission" date="2014-11" db="EMBL/GenBank/DDBJ databases">
        <title>Genome sequence and analysis of novel Kurthia sp.</title>
        <authorList>
            <person name="Lawson J.N."/>
            <person name="Gonzalez J.E."/>
            <person name="Rinauldi L."/>
            <person name="Xuan Z."/>
            <person name="Firman A."/>
            <person name="Shaddox L."/>
            <person name="Trudeau A."/>
            <person name="Shah S."/>
            <person name="Reiman D."/>
        </authorList>
    </citation>
    <scope>NUCLEOTIDE SEQUENCE [LARGE SCALE GENOMIC DNA]</scope>
    <source>
        <strain evidence="2 3">3B1D</strain>
    </source>
</reference>
<dbReference type="InterPro" id="IPR011256">
    <property type="entry name" value="Reg_factor_effector_dom_sf"/>
</dbReference>
<dbReference type="SUPFAM" id="SSF55136">
    <property type="entry name" value="Probable bacterial effector-binding domain"/>
    <property type="match status" value="1"/>
</dbReference>
<name>A0A433RVL7_9BACL</name>
<dbReference type="Gene3D" id="3.20.80.10">
    <property type="entry name" value="Regulatory factor, effector binding domain"/>
    <property type="match status" value="1"/>
</dbReference>
<dbReference type="Pfam" id="PF14526">
    <property type="entry name" value="Cass2"/>
    <property type="match status" value="1"/>
</dbReference>
<sequence>MQTRIETIADEVLRGLNVYEGRIADISEQWQELADVLDDYEVNTDVLYGVCISFTEDGIDYLAAVKEENMPKEVESIAVPIPSGRYLVGTIHQLNEIEPTFQALHSHQDYTHRPGISFEKYIGKNLDHIEIWVPVE</sequence>
<keyword evidence="3" id="KW-1185">Reference proteome</keyword>
<organism evidence="2 3">
    <name type="scientific">Candidatus Kurthia intestinigallinarum</name>
    <dbReference type="NCBI Taxonomy" id="1562256"/>
    <lineage>
        <taxon>Bacteria</taxon>
        <taxon>Bacillati</taxon>
        <taxon>Bacillota</taxon>
        <taxon>Bacilli</taxon>
        <taxon>Bacillales</taxon>
        <taxon>Caryophanaceae</taxon>
        <taxon>Kurthia</taxon>
    </lineage>
</organism>
<protein>
    <submittedName>
        <fullName evidence="2">MerR family transcriptional regulator</fullName>
    </submittedName>
</protein>
<gene>
    <name evidence="2" type="ORF">QI30_07090</name>
</gene>
<evidence type="ECO:0000313" key="2">
    <source>
        <dbReference type="EMBL" id="RUS57337.1"/>
    </source>
</evidence>
<dbReference type="SMART" id="SM00871">
    <property type="entry name" value="AraC_E_bind"/>
    <property type="match status" value="1"/>
</dbReference>
<comment type="caution">
    <text evidence="2">The sequence shown here is derived from an EMBL/GenBank/DDBJ whole genome shotgun (WGS) entry which is preliminary data.</text>
</comment>
<dbReference type="InterPro" id="IPR029441">
    <property type="entry name" value="Cass2"/>
</dbReference>